<dbReference type="Gene3D" id="1.10.10.10">
    <property type="entry name" value="Winged helix-like DNA-binding domain superfamily/Winged helix DNA-binding domain"/>
    <property type="match status" value="1"/>
</dbReference>
<dbReference type="EMBL" id="BIFH01000063">
    <property type="protein sequence ID" value="GCE02385.1"/>
    <property type="molecule type" value="Genomic_DNA"/>
</dbReference>
<reference evidence="2 3" key="1">
    <citation type="submission" date="2018-12" db="EMBL/GenBank/DDBJ databases">
        <title>Draft genome sequence of Embleya hyalina NBRC 13850T.</title>
        <authorList>
            <person name="Komaki H."/>
            <person name="Hosoyama A."/>
            <person name="Kimura A."/>
            <person name="Ichikawa N."/>
            <person name="Tamura T."/>
        </authorList>
    </citation>
    <scope>NUCLEOTIDE SEQUENCE [LARGE SCALE GENOMIC DNA]</scope>
    <source>
        <strain evidence="2 3">NBRC 13850</strain>
    </source>
</reference>
<comment type="caution">
    <text evidence="2">The sequence shown here is derived from an EMBL/GenBank/DDBJ whole genome shotgun (WGS) entry which is preliminary data.</text>
</comment>
<dbReference type="Proteomes" id="UP000286931">
    <property type="component" value="Unassembled WGS sequence"/>
</dbReference>
<evidence type="ECO:0000313" key="3">
    <source>
        <dbReference type="Proteomes" id="UP000286931"/>
    </source>
</evidence>
<sequence>MPTRHDPASRPTSGSATTPDRLLPLYIVARYITVMKPLREQSYLILLALAPEPLYGYGIITAVRELSDERVKLGAGTLYGALDRLAGDGLIALDREEVVGGRFRRYYTLTGEGRQALTAETARLAQLAHRAARRLGGPPFVFNPAG</sequence>
<dbReference type="InterPro" id="IPR036390">
    <property type="entry name" value="WH_DNA-bd_sf"/>
</dbReference>
<dbReference type="AlphaFoldDB" id="A0A401Z6C6"/>
<dbReference type="InterPro" id="IPR005149">
    <property type="entry name" value="Tscrpt_reg_PadR_N"/>
</dbReference>
<keyword evidence="3" id="KW-1185">Reference proteome</keyword>
<evidence type="ECO:0000259" key="1">
    <source>
        <dbReference type="Pfam" id="PF03551"/>
    </source>
</evidence>
<evidence type="ECO:0000313" key="2">
    <source>
        <dbReference type="EMBL" id="GCE02385.1"/>
    </source>
</evidence>
<protein>
    <submittedName>
        <fullName evidence="2">PadR family transcriptional regulator</fullName>
    </submittedName>
</protein>
<dbReference type="SUPFAM" id="SSF46785">
    <property type="entry name" value="Winged helix' DNA-binding domain"/>
    <property type="match status" value="1"/>
</dbReference>
<accession>A0A401Z6C6</accession>
<feature type="domain" description="Transcription regulator PadR N-terminal" evidence="1">
    <location>
        <begin position="45"/>
        <end position="118"/>
    </location>
</feature>
<organism evidence="2 3">
    <name type="scientific">Embleya hyalina</name>
    <dbReference type="NCBI Taxonomy" id="516124"/>
    <lineage>
        <taxon>Bacteria</taxon>
        <taxon>Bacillati</taxon>
        <taxon>Actinomycetota</taxon>
        <taxon>Actinomycetes</taxon>
        <taxon>Kitasatosporales</taxon>
        <taxon>Streptomycetaceae</taxon>
        <taxon>Embleya</taxon>
    </lineage>
</organism>
<dbReference type="PANTHER" id="PTHR33169">
    <property type="entry name" value="PADR-FAMILY TRANSCRIPTIONAL REGULATOR"/>
    <property type="match status" value="1"/>
</dbReference>
<gene>
    <name evidence="2" type="ORF">EHYA_10162</name>
</gene>
<name>A0A401Z6C6_9ACTN</name>
<dbReference type="Pfam" id="PF03551">
    <property type="entry name" value="PadR"/>
    <property type="match status" value="1"/>
</dbReference>
<proteinExistence type="predicted"/>
<dbReference type="InterPro" id="IPR052509">
    <property type="entry name" value="Metal_resp_DNA-bind_regulator"/>
</dbReference>
<dbReference type="PANTHER" id="PTHR33169:SF13">
    <property type="entry name" value="PADR-FAMILY TRANSCRIPTIONAL REGULATOR"/>
    <property type="match status" value="1"/>
</dbReference>
<dbReference type="InterPro" id="IPR036388">
    <property type="entry name" value="WH-like_DNA-bd_sf"/>
</dbReference>